<dbReference type="AlphaFoldDB" id="A0A845UZ68"/>
<proteinExistence type="predicted"/>
<comment type="caution">
    <text evidence="2">The sequence shown here is derived from an EMBL/GenBank/DDBJ whole genome shotgun (WGS) entry which is preliminary data.</text>
</comment>
<dbReference type="SUPFAM" id="SSF56935">
    <property type="entry name" value="Porins"/>
    <property type="match status" value="1"/>
</dbReference>
<sequence>MRLFFALAFVAASTAVLAQPSGEGQSPWQTFIEGGVVHQIDTDLDEGGSYSATRASIEAGLAFATGPRDSIGVSLGYTRDDYRFDGSLGLAGRDPWGSLHEYRVSVPWRKGFGERINAFALPSLRWSAESGGDLGDAMTAGLIAGANYRVSDRLSIGPGIGVFDEIEDSVNVFPILLIDWQITETLALETGGGLGATRGPGLQLNSTAIEGWTLSLGGRYETYRFRLDDDGAVPDGVGEEKGVAMFLAASYRSSPGVSVSVLAGLELDGKLRLEDSNGDKILSDDADPAPFVGFAFRARF</sequence>
<evidence type="ECO:0000256" key="1">
    <source>
        <dbReference type="SAM" id="SignalP"/>
    </source>
</evidence>
<evidence type="ECO:0000313" key="3">
    <source>
        <dbReference type="Proteomes" id="UP000484885"/>
    </source>
</evidence>
<accession>A0A845UZ68</accession>
<dbReference type="EMBL" id="JAAGSC010000041">
    <property type="protein sequence ID" value="NDY96028.1"/>
    <property type="molecule type" value="Genomic_DNA"/>
</dbReference>
<protein>
    <recommendedName>
        <fullName evidence="4">Outer membrane protein beta-barrel domain-containing protein</fullName>
    </recommendedName>
</protein>
<feature type="signal peptide" evidence="1">
    <location>
        <begin position="1"/>
        <end position="18"/>
    </location>
</feature>
<evidence type="ECO:0000313" key="2">
    <source>
        <dbReference type="EMBL" id="NDY96028.1"/>
    </source>
</evidence>
<reference evidence="2 3" key="1">
    <citation type="submission" date="2020-02" db="EMBL/GenBank/DDBJ databases">
        <authorList>
            <person name="Zhang X.-Y."/>
        </authorList>
    </citation>
    <scope>NUCLEOTIDE SEQUENCE [LARGE SCALE GENOMIC DNA]</scope>
    <source>
        <strain evidence="2 3">C33</strain>
    </source>
</reference>
<gene>
    <name evidence="2" type="ORF">G3I74_09820</name>
</gene>
<keyword evidence="1" id="KW-0732">Signal</keyword>
<keyword evidence="3" id="KW-1185">Reference proteome</keyword>
<organism evidence="2 3">
    <name type="scientific">Wenzhouxiangella limi</name>
    <dbReference type="NCBI Taxonomy" id="2707351"/>
    <lineage>
        <taxon>Bacteria</taxon>
        <taxon>Pseudomonadati</taxon>
        <taxon>Pseudomonadota</taxon>
        <taxon>Gammaproteobacteria</taxon>
        <taxon>Chromatiales</taxon>
        <taxon>Wenzhouxiangellaceae</taxon>
        <taxon>Wenzhouxiangella</taxon>
    </lineage>
</organism>
<name>A0A845UZ68_9GAMM</name>
<dbReference type="Proteomes" id="UP000484885">
    <property type="component" value="Unassembled WGS sequence"/>
</dbReference>
<feature type="chain" id="PRO_5032600593" description="Outer membrane protein beta-barrel domain-containing protein" evidence="1">
    <location>
        <begin position="19"/>
        <end position="300"/>
    </location>
</feature>
<evidence type="ECO:0008006" key="4">
    <source>
        <dbReference type="Google" id="ProtNLM"/>
    </source>
</evidence>